<accession>A0A7S2FGP2</accession>
<sequence>MSVNPNKNPNYFNWNIVYVDYCDGGSYVGYKGEPSTWKDKYGEKQTVYTRGSLVFKSVIKTLKFEHNMGSAEDILLVGTSAGALGVMHQCENLKYDSGANVGCIMDAGFFYDSQNFAGETGIQTEFWKGVSKTHFAEGFMDSSCEKKEDDPNSCFIAGHALKYISSPIFLVQSSTDYWQLLKNYFFNVTDGIECLKDPIRGCTPETFAGIQSYHYQTLQALTKTAGANEYVSWFVDSCFAHSQLDTDKLFDFTKINGTGISDTLHRWFNASAATSTEDAITGTRVIDAHEWPHAGQECGWGPEWNAYVTNHSESLEFGDKNIKTGDADDDAYLTKAQYGSAADASDKEDTAHDEGQEAVASDDESSTEEENVKAHKANKGKKASDEGTDKSATESSVAKSKSSKDTKTTKTTKTTSNADGADGAVVAAPESSPAASSTSSSALQTPTHEAMPSMPGLEEAYEMIEALRVFDEL</sequence>
<dbReference type="InterPro" id="IPR004963">
    <property type="entry name" value="PAE/NOTUM"/>
</dbReference>
<dbReference type="AlphaFoldDB" id="A0A7S2FGP2"/>
<reference evidence="2" key="1">
    <citation type="submission" date="2021-01" db="EMBL/GenBank/DDBJ databases">
        <authorList>
            <person name="Corre E."/>
            <person name="Pelletier E."/>
            <person name="Niang G."/>
            <person name="Scheremetjew M."/>
            <person name="Finn R."/>
            <person name="Kale V."/>
            <person name="Holt S."/>
            <person name="Cochrane G."/>
            <person name="Meng A."/>
            <person name="Brown T."/>
            <person name="Cohen L."/>
        </authorList>
    </citation>
    <scope>NUCLEOTIDE SEQUENCE</scope>
    <source>
        <strain evidence="2">RCC1693</strain>
    </source>
</reference>
<organism evidence="2">
    <name type="scientific">Florenciella parvula</name>
    <dbReference type="NCBI Taxonomy" id="236787"/>
    <lineage>
        <taxon>Eukaryota</taxon>
        <taxon>Sar</taxon>
        <taxon>Stramenopiles</taxon>
        <taxon>Ochrophyta</taxon>
        <taxon>Dictyochophyceae</taxon>
        <taxon>Florenciellales</taxon>
        <taxon>Florenciella</taxon>
    </lineage>
</organism>
<evidence type="ECO:0000313" key="2">
    <source>
        <dbReference type="EMBL" id="CAD9391743.1"/>
    </source>
</evidence>
<name>A0A7S2FGP2_9STRA</name>
<dbReference type="EMBL" id="HBGT01005600">
    <property type="protein sequence ID" value="CAD9391743.1"/>
    <property type="molecule type" value="Transcribed_RNA"/>
</dbReference>
<protein>
    <recommendedName>
        <fullName evidence="3">Pectin acetylesterase</fullName>
    </recommendedName>
</protein>
<gene>
    <name evidence="2" type="ORF">FPAR1323_LOCUS3062</name>
</gene>
<evidence type="ECO:0008006" key="3">
    <source>
        <dbReference type="Google" id="ProtNLM"/>
    </source>
</evidence>
<proteinExistence type="predicted"/>
<dbReference type="PANTHER" id="PTHR21562:SF83">
    <property type="entry name" value="PECTIN ACETYLESTERASE 4"/>
    <property type="match status" value="1"/>
</dbReference>
<feature type="region of interest" description="Disordered" evidence="1">
    <location>
        <begin position="339"/>
        <end position="457"/>
    </location>
</feature>
<feature type="compositionally biased region" description="Acidic residues" evidence="1">
    <location>
        <begin position="360"/>
        <end position="369"/>
    </location>
</feature>
<dbReference type="GO" id="GO:0016787">
    <property type="term" value="F:hydrolase activity"/>
    <property type="evidence" value="ECO:0007669"/>
    <property type="project" value="InterPro"/>
</dbReference>
<feature type="compositionally biased region" description="Low complexity" evidence="1">
    <location>
        <begin position="409"/>
        <end position="442"/>
    </location>
</feature>
<feature type="compositionally biased region" description="Basic and acidic residues" evidence="1">
    <location>
        <begin position="382"/>
        <end position="392"/>
    </location>
</feature>
<dbReference type="Pfam" id="PF03283">
    <property type="entry name" value="PAE"/>
    <property type="match status" value="1"/>
</dbReference>
<evidence type="ECO:0000256" key="1">
    <source>
        <dbReference type="SAM" id="MobiDB-lite"/>
    </source>
</evidence>
<dbReference type="PANTHER" id="PTHR21562">
    <property type="entry name" value="NOTUM-RELATED"/>
    <property type="match status" value="1"/>
</dbReference>
<feature type="compositionally biased region" description="Basic and acidic residues" evidence="1">
    <location>
        <begin position="344"/>
        <end position="355"/>
    </location>
</feature>